<feature type="domain" description="F-box associated beta-propeller type 1" evidence="1">
    <location>
        <begin position="38"/>
        <end position="152"/>
    </location>
</feature>
<dbReference type="Proteomes" id="UP000237105">
    <property type="component" value="Unassembled WGS sequence"/>
</dbReference>
<protein>
    <submittedName>
        <fullName evidence="2">F-box associated interaction domain containing protein</fullName>
    </submittedName>
</protein>
<evidence type="ECO:0000313" key="3">
    <source>
        <dbReference type="Proteomes" id="UP000237105"/>
    </source>
</evidence>
<reference evidence="3" key="1">
    <citation type="submission" date="2016-06" db="EMBL/GenBank/DDBJ databases">
        <title>Parallel loss of symbiosis genes in relatives of nitrogen-fixing non-legume Parasponia.</title>
        <authorList>
            <person name="Van Velzen R."/>
            <person name="Holmer R."/>
            <person name="Bu F."/>
            <person name="Rutten L."/>
            <person name="Van Zeijl A."/>
            <person name="Liu W."/>
            <person name="Santuari L."/>
            <person name="Cao Q."/>
            <person name="Sharma T."/>
            <person name="Shen D."/>
            <person name="Roswanjaya Y."/>
            <person name="Wardhani T."/>
            <person name="Kalhor M.S."/>
            <person name="Jansen J."/>
            <person name="Van den Hoogen J."/>
            <person name="Gungor B."/>
            <person name="Hartog M."/>
            <person name="Hontelez J."/>
            <person name="Verver J."/>
            <person name="Yang W.-C."/>
            <person name="Schijlen E."/>
            <person name="Repin R."/>
            <person name="Schilthuizen M."/>
            <person name="Schranz E."/>
            <person name="Heidstra R."/>
            <person name="Miyata K."/>
            <person name="Fedorova E."/>
            <person name="Kohlen W."/>
            <person name="Bisseling T."/>
            <person name="Smit S."/>
            <person name="Geurts R."/>
        </authorList>
    </citation>
    <scope>NUCLEOTIDE SEQUENCE [LARGE SCALE GENOMIC DNA]</scope>
    <source>
        <strain evidence="3">cv. WU1-14</strain>
    </source>
</reference>
<accession>A0A2P5BZC2</accession>
<dbReference type="NCBIfam" id="TIGR01640">
    <property type="entry name" value="F_box_assoc_1"/>
    <property type="match status" value="1"/>
</dbReference>
<organism evidence="2 3">
    <name type="scientific">Parasponia andersonii</name>
    <name type="common">Sponia andersonii</name>
    <dbReference type="NCBI Taxonomy" id="3476"/>
    <lineage>
        <taxon>Eukaryota</taxon>
        <taxon>Viridiplantae</taxon>
        <taxon>Streptophyta</taxon>
        <taxon>Embryophyta</taxon>
        <taxon>Tracheophyta</taxon>
        <taxon>Spermatophyta</taxon>
        <taxon>Magnoliopsida</taxon>
        <taxon>eudicotyledons</taxon>
        <taxon>Gunneridae</taxon>
        <taxon>Pentapetalae</taxon>
        <taxon>rosids</taxon>
        <taxon>fabids</taxon>
        <taxon>Rosales</taxon>
        <taxon>Cannabaceae</taxon>
        <taxon>Parasponia</taxon>
    </lineage>
</organism>
<dbReference type="EMBL" id="JXTB01000198">
    <property type="protein sequence ID" value="PON54140.1"/>
    <property type="molecule type" value="Genomic_DNA"/>
</dbReference>
<dbReference type="OrthoDB" id="1867629at2759"/>
<dbReference type="InterPro" id="IPR050796">
    <property type="entry name" value="SCF_F-box_component"/>
</dbReference>
<dbReference type="PANTHER" id="PTHR31672">
    <property type="entry name" value="BNACNNG10540D PROTEIN"/>
    <property type="match status" value="1"/>
</dbReference>
<sequence>MDDIFSDEYNDTKQVLSLVTIRNKHDSNGGTLPSVIEELSLLLFSNIEHAPRIVSSFHCNGLICLVTDIYSPHGETIVFCNPALREFRIIPVPSYLPDFGCMVYIYGFGFDSIANDYKYVWVLRSLKDRNEFRAQVYTLRTDSWNDIKIDIKLRFRLYVRKVVYCRDWKSLTVWNESVALFLSRENSWYSTSFEMWVMVDNFGGVKDCTSWNKHLTIGPLVCIHSPVAFWKTDELLMETRDGQIVSYNLHTQKLFRIPITGAVVPGQSHAVSYLKSLVSVKGGNMLNH</sequence>
<keyword evidence="3" id="KW-1185">Reference proteome</keyword>
<dbReference type="InterPro" id="IPR006527">
    <property type="entry name" value="F-box-assoc_dom_typ1"/>
</dbReference>
<gene>
    <name evidence="2" type="ORF">PanWU01x14_196890</name>
</gene>
<comment type="caution">
    <text evidence="2">The sequence shown here is derived from an EMBL/GenBank/DDBJ whole genome shotgun (WGS) entry which is preliminary data.</text>
</comment>
<proteinExistence type="predicted"/>
<name>A0A2P5BZC2_PARAD</name>
<evidence type="ECO:0000313" key="2">
    <source>
        <dbReference type="EMBL" id="PON54140.1"/>
    </source>
</evidence>
<evidence type="ECO:0000259" key="1">
    <source>
        <dbReference type="Pfam" id="PF07734"/>
    </source>
</evidence>
<dbReference type="PANTHER" id="PTHR31672:SF13">
    <property type="entry name" value="F-BOX PROTEIN CPR30-LIKE"/>
    <property type="match status" value="1"/>
</dbReference>
<dbReference type="AlphaFoldDB" id="A0A2P5BZC2"/>
<dbReference type="Pfam" id="PF07734">
    <property type="entry name" value="FBA_1"/>
    <property type="match status" value="1"/>
</dbReference>
<dbReference type="InterPro" id="IPR017451">
    <property type="entry name" value="F-box-assoc_interact_dom"/>
</dbReference>